<feature type="domain" description="Sec23/Sec24 trunk" evidence="1">
    <location>
        <begin position="72"/>
        <end position="118"/>
    </location>
</feature>
<reference evidence="2" key="1">
    <citation type="submission" date="2024-03" db="EMBL/GenBank/DDBJ databases">
        <authorList>
            <consortium name="ELIXIR-Norway"/>
            <consortium name="Elixir Norway"/>
        </authorList>
    </citation>
    <scope>NUCLEOTIDE SEQUENCE</scope>
</reference>
<dbReference type="SUPFAM" id="SSF53300">
    <property type="entry name" value="vWA-like"/>
    <property type="match status" value="1"/>
</dbReference>
<dbReference type="Gene3D" id="1.20.120.730">
    <property type="entry name" value="Sec23/Sec24 helical domain"/>
    <property type="match status" value="1"/>
</dbReference>
<name>A0ABP1AHE9_9BRYO</name>
<dbReference type="PANTHER" id="PTHR13803">
    <property type="entry name" value="SEC24-RELATED PROTEIN"/>
    <property type="match status" value="1"/>
</dbReference>
<dbReference type="Pfam" id="PF04811">
    <property type="entry name" value="Sec23_trunk"/>
    <property type="match status" value="1"/>
</dbReference>
<evidence type="ECO:0000259" key="1">
    <source>
        <dbReference type="Pfam" id="PF04811"/>
    </source>
</evidence>
<dbReference type="InterPro" id="IPR050550">
    <property type="entry name" value="SEC23_SEC24_subfamily"/>
</dbReference>
<dbReference type="EMBL" id="OZ023713">
    <property type="protein sequence ID" value="CAK9861969.1"/>
    <property type="molecule type" value="Genomic_DNA"/>
</dbReference>
<dbReference type="Proteomes" id="UP001497522">
    <property type="component" value="Chromosome 12"/>
</dbReference>
<sequence length="362" mass="39937">MVLIIRLYYTDASAIGPGSLFGLVTFSHKIGLYDVQGPIPVVKHIMIPADMDGHIPVDLEMAMPLCAFLAPAANTAQSGVCVDLFVIINEYADLALLKYLSIESGGCLLLYSNTNEATLPQDLMAIPGSSIWECPAYYMLWNQDSPPVLQLAFQYSILVCCDDGARRSSADGNYRIKSAIFSRQVYTLKRQLRIRTLQIGVAANYAELYESAQPEVILTVLTHKVIQASLEDGVKEACALLHDWLVILTAQYNEYNKLAQFGQPDNMDDQMHFPWGMTQSFAFLCGKSSALEPFDLLRAVHPVLSSYATPDKQAYPQHSLSQAALITSGSPIFFLDAFTCLIVYYSPTADPALPFPPPQNCK</sequence>
<dbReference type="Gene3D" id="3.40.50.410">
    <property type="entry name" value="von Willebrand factor, type A domain"/>
    <property type="match status" value="1"/>
</dbReference>
<dbReference type="PANTHER" id="PTHR13803:SF17">
    <property type="entry name" value="PROTEIN TRANSPORT PROTEIN SEC24"/>
    <property type="match status" value="1"/>
</dbReference>
<protein>
    <recommendedName>
        <fullName evidence="1">Sec23/Sec24 trunk domain-containing protein</fullName>
    </recommendedName>
</protein>
<evidence type="ECO:0000313" key="2">
    <source>
        <dbReference type="EMBL" id="CAK9861969.1"/>
    </source>
</evidence>
<gene>
    <name evidence="2" type="ORF">CSSPJE1EN2_LOCUS4964</name>
</gene>
<dbReference type="InterPro" id="IPR006896">
    <property type="entry name" value="Sec23/24_trunk_dom"/>
</dbReference>
<evidence type="ECO:0000313" key="3">
    <source>
        <dbReference type="Proteomes" id="UP001497522"/>
    </source>
</evidence>
<accession>A0ABP1AHE9</accession>
<organism evidence="2 3">
    <name type="scientific">Sphagnum jensenii</name>
    <dbReference type="NCBI Taxonomy" id="128206"/>
    <lineage>
        <taxon>Eukaryota</taxon>
        <taxon>Viridiplantae</taxon>
        <taxon>Streptophyta</taxon>
        <taxon>Embryophyta</taxon>
        <taxon>Bryophyta</taxon>
        <taxon>Sphagnophytina</taxon>
        <taxon>Sphagnopsida</taxon>
        <taxon>Sphagnales</taxon>
        <taxon>Sphagnaceae</taxon>
        <taxon>Sphagnum</taxon>
    </lineage>
</organism>
<keyword evidence="3" id="KW-1185">Reference proteome</keyword>
<proteinExistence type="predicted"/>
<dbReference type="InterPro" id="IPR036465">
    <property type="entry name" value="vWFA_dom_sf"/>
</dbReference>